<dbReference type="STRING" id="94237.ENSMMOP00000003010"/>
<dbReference type="Ensembl" id="ENSMMOT00000003056.1">
    <property type="protein sequence ID" value="ENSMMOP00000003010.1"/>
    <property type="gene ID" value="ENSMMOG00000002420.1"/>
</dbReference>
<dbReference type="PANTHER" id="PTHR35075:SF1">
    <property type="entry name" value="A-KINASE ANCHOR PROTEIN 14"/>
    <property type="match status" value="1"/>
</dbReference>
<dbReference type="GO" id="GO:0034237">
    <property type="term" value="F:protein kinase A regulatory subunit binding"/>
    <property type="evidence" value="ECO:0007669"/>
    <property type="project" value="TreeGrafter"/>
</dbReference>
<reference evidence="1" key="1">
    <citation type="submission" date="2025-08" db="UniProtKB">
        <authorList>
            <consortium name="Ensembl"/>
        </authorList>
    </citation>
    <scope>IDENTIFICATION</scope>
</reference>
<name>A0A3Q4AG05_MOLML</name>
<accession>A0A3Q4AG05</accession>
<reference evidence="1" key="2">
    <citation type="submission" date="2025-09" db="UniProtKB">
        <authorList>
            <consortium name="Ensembl"/>
        </authorList>
    </citation>
    <scope>IDENTIFICATION</scope>
</reference>
<dbReference type="PANTHER" id="PTHR35075">
    <property type="entry name" value="A-KINASE ANCHOR PROTEIN 14"/>
    <property type="match status" value="1"/>
</dbReference>
<evidence type="ECO:0000313" key="1">
    <source>
        <dbReference type="Ensembl" id="ENSMMOP00000003010.1"/>
    </source>
</evidence>
<proteinExistence type="predicted"/>
<dbReference type="OMA" id="FHYIYCV"/>
<sequence>MTKVGYFLQKYSCSYKMEEENSSNLNLTAESALLVKALLDIHLYSHERWAEEDQENRNINWVANKDFTVEEGIRQIGEYIKTWQLQPCWLYSLDFLCSTEQQRHTFHHFQARFSKPTPDKPIQGTASVYFAVYVSKVREETLPVDVLFIVESNQRIHTPGRTTFTDKWLVDVIESKTLLRSLNI</sequence>
<protein>
    <submittedName>
        <fullName evidence="1">Uncharacterized protein</fullName>
    </submittedName>
</protein>
<dbReference type="InterPro" id="IPR025663">
    <property type="entry name" value="AKAP_28"/>
</dbReference>
<dbReference type="Proteomes" id="UP000261620">
    <property type="component" value="Unplaced"/>
</dbReference>
<dbReference type="Pfam" id="PF14469">
    <property type="entry name" value="AKAP28"/>
    <property type="match status" value="1"/>
</dbReference>
<dbReference type="GO" id="GO:0005952">
    <property type="term" value="C:cAMP-dependent protein kinase complex"/>
    <property type="evidence" value="ECO:0007669"/>
    <property type="project" value="TreeGrafter"/>
</dbReference>
<dbReference type="AlphaFoldDB" id="A0A3Q4AG05"/>
<evidence type="ECO:0000313" key="2">
    <source>
        <dbReference type="Proteomes" id="UP000261620"/>
    </source>
</evidence>
<organism evidence="1 2">
    <name type="scientific">Mola mola</name>
    <name type="common">Ocean sunfish</name>
    <name type="synonym">Tetraodon mola</name>
    <dbReference type="NCBI Taxonomy" id="94237"/>
    <lineage>
        <taxon>Eukaryota</taxon>
        <taxon>Metazoa</taxon>
        <taxon>Chordata</taxon>
        <taxon>Craniata</taxon>
        <taxon>Vertebrata</taxon>
        <taxon>Euteleostomi</taxon>
        <taxon>Actinopterygii</taxon>
        <taxon>Neopterygii</taxon>
        <taxon>Teleostei</taxon>
        <taxon>Neoteleostei</taxon>
        <taxon>Acanthomorphata</taxon>
        <taxon>Eupercaria</taxon>
        <taxon>Tetraodontiformes</taxon>
        <taxon>Molidae</taxon>
        <taxon>Mola</taxon>
    </lineage>
</organism>
<dbReference type="InterPro" id="IPR053084">
    <property type="entry name" value="AKAP"/>
</dbReference>
<keyword evidence="2" id="KW-1185">Reference proteome</keyword>